<feature type="signal peptide" evidence="2">
    <location>
        <begin position="1"/>
        <end position="26"/>
    </location>
</feature>
<dbReference type="CDD" id="cd15482">
    <property type="entry name" value="Sialidase_non-viral"/>
    <property type="match status" value="2"/>
</dbReference>
<dbReference type="EMBL" id="JAYGGQ010000013">
    <property type="protein sequence ID" value="MEA5456288.1"/>
    <property type="molecule type" value="Genomic_DNA"/>
</dbReference>
<feature type="region of interest" description="Disordered" evidence="1">
    <location>
        <begin position="552"/>
        <end position="606"/>
    </location>
</feature>
<organism evidence="3 4">
    <name type="scientific">Sinomonas terricola</name>
    <dbReference type="NCBI Taxonomy" id="3110330"/>
    <lineage>
        <taxon>Bacteria</taxon>
        <taxon>Bacillati</taxon>
        <taxon>Actinomycetota</taxon>
        <taxon>Actinomycetes</taxon>
        <taxon>Micrococcales</taxon>
        <taxon>Micrococcaceae</taxon>
        <taxon>Sinomonas</taxon>
    </lineage>
</organism>
<keyword evidence="3" id="KW-0326">Glycosidase</keyword>
<keyword evidence="3" id="KW-0378">Hydrolase</keyword>
<name>A0ABU5T9B6_9MICC</name>
<protein>
    <submittedName>
        <fullName evidence="3">Sialidase family protein</fullName>
        <ecNumber evidence="3">3.2.1.-</ecNumber>
    </submittedName>
</protein>
<feature type="compositionally biased region" description="Polar residues" evidence="1">
    <location>
        <begin position="552"/>
        <end position="562"/>
    </location>
</feature>
<keyword evidence="2" id="KW-0732">Signal</keyword>
<dbReference type="Proteomes" id="UP001304769">
    <property type="component" value="Unassembled WGS sequence"/>
</dbReference>
<dbReference type="EC" id="3.2.1.-" evidence="3"/>
<dbReference type="InterPro" id="IPR036278">
    <property type="entry name" value="Sialidase_sf"/>
</dbReference>
<keyword evidence="4" id="KW-1185">Reference proteome</keyword>
<gene>
    <name evidence="3" type="ORF">SPF06_16245</name>
</gene>
<evidence type="ECO:0000256" key="1">
    <source>
        <dbReference type="SAM" id="MobiDB-lite"/>
    </source>
</evidence>
<feature type="compositionally biased region" description="Polar residues" evidence="1">
    <location>
        <begin position="594"/>
        <end position="606"/>
    </location>
</feature>
<evidence type="ECO:0000313" key="3">
    <source>
        <dbReference type="EMBL" id="MEA5456288.1"/>
    </source>
</evidence>
<dbReference type="Gene3D" id="2.120.10.10">
    <property type="match status" value="1"/>
</dbReference>
<evidence type="ECO:0000256" key="2">
    <source>
        <dbReference type="SAM" id="SignalP"/>
    </source>
</evidence>
<accession>A0ABU5T9B6</accession>
<feature type="chain" id="PRO_5046315917" evidence="2">
    <location>
        <begin position="27"/>
        <end position="606"/>
    </location>
</feature>
<sequence length="606" mass="62562">MSIRPHSRRSPAFRGILALAAASAIALTAAPAVSSAPTIGTGDAIVTSGSPAIPFPQNKQNEPSIARDPISGTLIAGVNDELDLAPCVKLANGSGSCPFTPGVGLSGVYFSTDNGASWTQPTYTGFSARSGTAVSGGKIGTLPNYFEAGLVSNGDPILAVGPRPDAQGRFSWSNGSRYYYANLTENFPGTGTLATNFVAVAVSHTDDVVGAIAGDNAAWSSPSIASGRLNPVLFDDKSSLWVDNAASSPHFGRVYASWTAFRAANNTHTPAEPEPIMAAFSDDGGTTWSAPVQVSSSHNNAHNNGRQGSTIRTDSKGNVFLFFEGTMGTQSAQMLAVSTDGGRHYSTPRPVAAVADVGVFDPLAGRFTFDGFAGARTNSFPSVDIANGAPSGQGATDRILLGWSDARNGLGHEESLLQTSSNGGVSWSTPVAVQARGDRPDFTAVAISPDGRNAYAVYDAFHAVYTDLKAPRPMEGVVVGLNGDLSGPVTVLHRGASGDARASSANSLVSEFIGDYNYAVASNSAVYPIWNDVRNGDDCQAVDAYRTALRTPSGTAANTSSGVDWGEDSAEAASTDTTPQRPFPPTACGAGSRFGNTDTFSGVFSR</sequence>
<reference evidence="3 4" key="1">
    <citation type="submission" date="2023-12" db="EMBL/GenBank/DDBJ databases">
        <title>Sinomonas terricola sp. nov, isolated from litchi orchard soil in Guangdong, PR China.</title>
        <authorList>
            <person name="Jiaxin W."/>
            <person name="Yang Z."/>
            <person name="Honghui Z."/>
        </authorList>
    </citation>
    <scope>NUCLEOTIDE SEQUENCE [LARGE SCALE GENOMIC DNA]</scope>
    <source>
        <strain evidence="3 4">JGH33</strain>
    </source>
</reference>
<dbReference type="SUPFAM" id="SSF50939">
    <property type="entry name" value="Sialidases"/>
    <property type="match status" value="1"/>
</dbReference>
<proteinExistence type="predicted"/>
<dbReference type="RefSeq" id="WP_323280173.1">
    <property type="nucleotide sequence ID" value="NZ_JAYGGQ010000013.1"/>
</dbReference>
<dbReference type="GO" id="GO:0016798">
    <property type="term" value="F:hydrolase activity, acting on glycosyl bonds"/>
    <property type="evidence" value="ECO:0007669"/>
    <property type="project" value="UniProtKB-KW"/>
</dbReference>
<comment type="caution">
    <text evidence="3">The sequence shown here is derived from an EMBL/GenBank/DDBJ whole genome shotgun (WGS) entry which is preliminary data.</text>
</comment>
<evidence type="ECO:0000313" key="4">
    <source>
        <dbReference type="Proteomes" id="UP001304769"/>
    </source>
</evidence>